<dbReference type="PANTHER" id="PTHR43166:SF35">
    <property type="entry name" value="L-CYSTINE IMPORT ATP-BINDING PROTEIN TCYN"/>
    <property type="match status" value="1"/>
</dbReference>
<comment type="similarity">
    <text evidence="2">Belongs to the ABC transporter superfamily.</text>
</comment>
<reference evidence="9" key="1">
    <citation type="submission" date="2021-12" db="EMBL/GenBank/DDBJ databases">
        <title>Genome sequence of novel Pectobacterium sp. causing blackleg.</title>
        <authorList>
            <person name="Wang J."/>
        </authorList>
    </citation>
    <scope>NUCLEOTIDE SEQUENCE</scope>
    <source>
        <strain evidence="9">BY21311</strain>
    </source>
</reference>
<accession>A0AAE9NRN1</accession>
<protein>
    <submittedName>
        <fullName evidence="9">Amino acid ABC transporter ATP-binding protein</fullName>
    </submittedName>
</protein>
<dbReference type="InterPro" id="IPR003439">
    <property type="entry name" value="ABC_transporter-like_ATP-bd"/>
</dbReference>
<dbReference type="InterPro" id="IPR030679">
    <property type="entry name" value="ABC_ATPase_HisP-typ"/>
</dbReference>
<dbReference type="InterPro" id="IPR050086">
    <property type="entry name" value="MetN_ABC_transporter-like"/>
</dbReference>
<dbReference type="EMBL" id="CP090065">
    <property type="protein sequence ID" value="UVO08651.1"/>
    <property type="molecule type" value="Genomic_DNA"/>
</dbReference>
<dbReference type="Proteomes" id="UP001059272">
    <property type="component" value="Chromosome"/>
</dbReference>
<dbReference type="SMART" id="SM00382">
    <property type="entry name" value="AAA"/>
    <property type="match status" value="1"/>
</dbReference>
<keyword evidence="5" id="KW-0547">Nucleotide-binding</keyword>
<keyword evidence="7" id="KW-0472">Membrane</keyword>
<dbReference type="RefSeq" id="WP_258883761.1">
    <property type="nucleotide sequence ID" value="NZ_CP090065.1"/>
</dbReference>
<name>A0AAE9NRN1_9GAMM</name>
<dbReference type="SUPFAM" id="SSF52540">
    <property type="entry name" value="P-loop containing nucleoside triphosphate hydrolases"/>
    <property type="match status" value="1"/>
</dbReference>
<dbReference type="AlphaFoldDB" id="A0AAE9NRN1"/>
<evidence type="ECO:0000256" key="3">
    <source>
        <dbReference type="ARBA" id="ARBA00022448"/>
    </source>
</evidence>
<dbReference type="InterPro" id="IPR003593">
    <property type="entry name" value="AAA+_ATPase"/>
</dbReference>
<gene>
    <name evidence="9" type="ORF">LW347_01195</name>
</gene>
<feature type="domain" description="ABC transporter" evidence="8">
    <location>
        <begin position="2"/>
        <end position="239"/>
    </location>
</feature>
<comment type="subcellular location">
    <subcellularLocation>
        <location evidence="1">Cell inner membrane</location>
        <topology evidence="1">Peripheral membrane protein</topology>
    </subcellularLocation>
</comment>
<evidence type="ECO:0000256" key="6">
    <source>
        <dbReference type="ARBA" id="ARBA00022840"/>
    </source>
</evidence>
<keyword evidence="3" id="KW-0813">Transport</keyword>
<dbReference type="GO" id="GO:0015424">
    <property type="term" value="F:ABC-type amino acid transporter activity"/>
    <property type="evidence" value="ECO:0007669"/>
    <property type="project" value="InterPro"/>
</dbReference>
<dbReference type="GO" id="GO:0005886">
    <property type="term" value="C:plasma membrane"/>
    <property type="evidence" value="ECO:0007669"/>
    <property type="project" value="UniProtKB-SubCell"/>
</dbReference>
<dbReference type="Pfam" id="PF00005">
    <property type="entry name" value="ABC_tran"/>
    <property type="match status" value="1"/>
</dbReference>
<dbReference type="PROSITE" id="PS00211">
    <property type="entry name" value="ABC_TRANSPORTER_1"/>
    <property type="match status" value="1"/>
</dbReference>
<dbReference type="PROSITE" id="PS50893">
    <property type="entry name" value="ABC_TRANSPORTER_2"/>
    <property type="match status" value="1"/>
</dbReference>
<dbReference type="GO" id="GO:0005524">
    <property type="term" value="F:ATP binding"/>
    <property type="evidence" value="ECO:0007669"/>
    <property type="project" value="UniProtKB-KW"/>
</dbReference>
<dbReference type="PANTHER" id="PTHR43166">
    <property type="entry name" value="AMINO ACID IMPORT ATP-BINDING PROTEIN"/>
    <property type="match status" value="1"/>
</dbReference>
<dbReference type="CDD" id="cd03262">
    <property type="entry name" value="ABC_HisP_GlnQ"/>
    <property type="match status" value="1"/>
</dbReference>
<dbReference type="KEGG" id="ppoo:LW347_01195"/>
<evidence type="ECO:0000313" key="9">
    <source>
        <dbReference type="EMBL" id="UVO08651.1"/>
    </source>
</evidence>
<evidence type="ECO:0000259" key="8">
    <source>
        <dbReference type="PROSITE" id="PS50893"/>
    </source>
</evidence>
<dbReference type="PIRSF" id="PIRSF039085">
    <property type="entry name" value="ABC_ATPase_HisP"/>
    <property type="match status" value="1"/>
</dbReference>
<organism evidence="9 10">
    <name type="scientific">Pectobacterium polonicum</name>
    <dbReference type="NCBI Taxonomy" id="2485124"/>
    <lineage>
        <taxon>Bacteria</taxon>
        <taxon>Pseudomonadati</taxon>
        <taxon>Pseudomonadota</taxon>
        <taxon>Gammaproteobacteria</taxon>
        <taxon>Enterobacterales</taxon>
        <taxon>Pectobacteriaceae</taxon>
        <taxon>Pectobacterium</taxon>
    </lineage>
</organism>
<evidence type="ECO:0000256" key="5">
    <source>
        <dbReference type="ARBA" id="ARBA00022741"/>
    </source>
</evidence>
<dbReference type="GO" id="GO:0016887">
    <property type="term" value="F:ATP hydrolysis activity"/>
    <property type="evidence" value="ECO:0007669"/>
    <property type="project" value="InterPro"/>
</dbReference>
<keyword evidence="4" id="KW-1003">Cell membrane</keyword>
<keyword evidence="6 9" id="KW-0067">ATP-binding</keyword>
<evidence type="ECO:0000256" key="2">
    <source>
        <dbReference type="ARBA" id="ARBA00005417"/>
    </source>
</evidence>
<dbReference type="InterPro" id="IPR017871">
    <property type="entry name" value="ABC_transporter-like_CS"/>
</dbReference>
<evidence type="ECO:0000256" key="4">
    <source>
        <dbReference type="ARBA" id="ARBA00022475"/>
    </source>
</evidence>
<dbReference type="InterPro" id="IPR027417">
    <property type="entry name" value="P-loop_NTPase"/>
</dbReference>
<evidence type="ECO:0000256" key="1">
    <source>
        <dbReference type="ARBA" id="ARBA00004417"/>
    </source>
</evidence>
<proteinExistence type="inferred from homology"/>
<evidence type="ECO:0000313" key="10">
    <source>
        <dbReference type="Proteomes" id="UP001059272"/>
    </source>
</evidence>
<dbReference type="Gene3D" id="3.40.50.300">
    <property type="entry name" value="P-loop containing nucleotide triphosphate hydrolases"/>
    <property type="match status" value="1"/>
</dbReference>
<evidence type="ECO:0000256" key="7">
    <source>
        <dbReference type="ARBA" id="ARBA00023136"/>
    </source>
</evidence>
<sequence>MLEIKHLSKTFHNNVILDDISLTIQKGDVVAIIGSSGSGKSTLLRCINLLEQPESGEMTLNGHLFNLAKMNQRERITLRQNTAMVFQQFSLFQQKTALENVMEGLLIVKKYPKEKAQQIARQQLKNVGLPDREAYYPKQLSGGQQQRVGIARALAMEPQLLLLDEPTSALDPELVDEVLDVIKQAVQAGNTMVIVSHEMEFVRQVASRVLFLEKGKIIEDGTAQQVFERPQMERTKAFLSRYYKRYEPEYTI</sequence>